<evidence type="ECO:0000259" key="7">
    <source>
        <dbReference type="PROSITE" id="PS50043"/>
    </source>
</evidence>
<evidence type="ECO:0000256" key="1">
    <source>
        <dbReference type="ARBA" id="ARBA00022553"/>
    </source>
</evidence>
<dbReference type="InterPro" id="IPR011006">
    <property type="entry name" value="CheY-like_superfamily"/>
</dbReference>
<keyword evidence="4" id="KW-0238">DNA-binding</keyword>
<dbReference type="InterPro" id="IPR039420">
    <property type="entry name" value="WalR-like"/>
</dbReference>
<dbReference type="PANTHER" id="PTHR43214">
    <property type="entry name" value="TWO-COMPONENT RESPONSE REGULATOR"/>
    <property type="match status" value="1"/>
</dbReference>
<dbReference type="PROSITE" id="PS50110">
    <property type="entry name" value="RESPONSE_REGULATORY"/>
    <property type="match status" value="1"/>
</dbReference>
<evidence type="ECO:0000256" key="4">
    <source>
        <dbReference type="ARBA" id="ARBA00023125"/>
    </source>
</evidence>
<dbReference type="SUPFAM" id="SSF52172">
    <property type="entry name" value="CheY-like"/>
    <property type="match status" value="1"/>
</dbReference>
<dbReference type="Pfam" id="PF00196">
    <property type="entry name" value="GerE"/>
    <property type="match status" value="1"/>
</dbReference>
<keyword evidence="10" id="KW-1185">Reference proteome</keyword>
<dbReference type="PROSITE" id="PS50043">
    <property type="entry name" value="HTH_LUXR_2"/>
    <property type="match status" value="1"/>
</dbReference>
<dbReference type="PRINTS" id="PR00038">
    <property type="entry name" value="HTHLUXR"/>
</dbReference>
<dbReference type="Gene3D" id="1.10.10.10">
    <property type="entry name" value="Winged helix-like DNA-binding domain superfamily/Winged helix DNA-binding domain"/>
    <property type="match status" value="1"/>
</dbReference>
<gene>
    <name evidence="9" type="ORF">ACFSUE_19780</name>
</gene>
<dbReference type="InterPro" id="IPR058245">
    <property type="entry name" value="NreC/VraR/RcsB-like_REC"/>
</dbReference>
<keyword evidence="2" id="KW-0902">Two-component regulatory system</keyword>
<keyword evidence="1 6" id="KW-0597">Phosphoprotein</keyword>
<evidence type="ECO:0000256" key="3">
    <source>
        <dbReference type="ARBA" id="ARBA00023015"/>
    </source>
</evidence>
<evidence type="ECO:0000259" key="8">
    <source>
        <dbReference type="PROSITE" id="PS50110"/>
    </source>
</evidence>
<name>A0ABW5S992_9BACL</name>
<dbReference type="Pfam" id="PF00072">
    <property type="entry name" value="Response_reg"/>
    <property type="match status" value="1"/>
</dbReference>
<dbReference type="SMART" id="SM00448">
    <property type="entry name" value="REC"/>
    <property type="match status" value="1"/>
</dbReference>
<organism evidence="9 10">
    <name type="scientific">Sporolactobacillus shoreicorticis</name>
    <dbReference type="NCBI Taxonomy" id="1923877"/>
    <lineage>
        <taxon>Bacteria</taxon>
        <taxon>Bacillati</taxon>
        <taxon>Bacillota</taxon>
        <taxon>Bacilli</taxon>
        <taxon>Bacillales</taxon>
        <taxon>Sporolactobacillaceae</taxon>
        <taxon>Sporolactobacillus</taxon>
    </lineage>
</organism>
<feature type="domain" description="HTH luxR-type" evidence="7">
    <location>
        <begin position="146"/>
        <end position="211"/>
    </location>
</feature>
<dbReference type="Gene3D" id="3.40.50.2300">
    <property type="match status" value="1"/>
</dbReference>
<dbReference type="CDD" id="cd17535">
    <property type="entry name" value="REC_NarL-like"/>
    <property type="match status" value="1"/>
</dbReference>
<sequence length="229" mass="25125">MTSVLVIDDHAVVASGTKTVLENAGFKVETEQSAKMIQAILQERNYDLFLVDLNMPDMDGMATADLILDLDPDAKVIIYTGYETEIEPLFASMIQRGIAGVVSKSASIDSLIAALHAALRDEVLLPIWLFQRLQIADAARADAARMERAKVHLNQNERAILAAVMRGETNREIAQNLLIGQRTVEKHLTGIFRKLGVHSRIEAVEKVNELGIGSGLHGAKSIRQEKTNS</sequence>
<dbReference type="CDD" id="cd06170">
    <property type="entry name" value="LuxR_C_like"/>
    <property type="match status" value="1"/>
</dbReference>
<evidence type="ECO:0000256" key="5">
    <source>
        <dbReference type="ARBA" id="ARBA00023163"/>
    </source>
</evidence>
<reference evidence="10" key="1">
    <citation type="journal article" date="2019" name="Int. J. Syst. Evol. Microbiol.">
        <title>The Global Catalogue of Microorganisms (GCM) 10K type strain sequencing project: providing services to taxonomists for standard genome sequencing and annotation.</title>
        <authorList>
            <consortium name="The Broad Institute Genomics Platform"/>
            <consortium name="The Broad Institute Genome Sequencing Center for Infectious Disease"/>
            <person name="Wu L."/>
            <person name="Ma J."/>
        </authorList>
    </citation>
    <scope>NUCLEOTIDE SEQUENCE [LARGE SCALE GENOMIC DNA]</scope>
    <source>
        <strain evidence="10">TISTR 2466</strain>
    </source>
</reference>
<dbReference type="Proteomes" id="UP001597399">
    <property type="component" value="Unassembled WGS sequence"/>
</dbReference>
<dbReference type="InterPro" id="IPR036388">
    <property type="entry name" value="WH-like_DNA-bd_sf"/>
</dbReference>
<feature type="domain" description="Response regulatory" evidence="8">
    <location>
        <begin position="3"/>
        <end position="119"/>
    </location>
</feature>
<dbReference type="InterPro" id="IPR016032">
    <property type="entry name" value="Sig_transdc_resp-reg_C-effctor"/>
</dbReference>
<keyword evidence="5" id="KW-0804">Transcription</keyword>
<feature type="modified residue" description="4-aspartylphosphate" evidence="6">
    <location>
        <position position="52"/>
    </location>
</feature>
<dbReference type="RefSeq" id="WP_253064406.1">
    <property type="nucleotide sequence ID" value="NZ_JAMXWM010000030.1"/>
</dbReference>
<accession>A0ABW5S992</accession>
<dbReference type="SMART" id="SM00421">
    <property type="entry name" value="HTH_LUXR"/>
    <property type="match status" value="1"/>
</dbReference>
<dbReference type="SUPFAM" id="SSF46894">
    <property type="entry name" value="C-terminal effector domain of the bipartite response regulators"/>
    <property type="match status" value="1"/>
</dbReference>
<dbReference type="InterPro" id="IPR000792">
    <property type="entry name" value="Tscrpt_reg_LuxR_C"/>
</dbReference>
<evidence type="ECO:0000313" key="9">
    <source>
        <dbReference type="EMBL" id="MFD2695848.1"/>
    </source>
</evidence>
<dbReference type="InterPro" id="IPR001789">
    <property type="entry name" value="Sig_transdc_resp-reg_receiver"/>
</dbReference>
<evidence type="ECO:0000256" key="6">
    <source>
        <dbReference type="PROSITE-ProRule" id="PRU00169"/>
    </source>
</evidence>
<keyword evidence="3" id="KW-0805">Transcription regulation</keyword>
<comment type="caution">
    <text evidence="9">The sequence shown here is derived from an EMBL/GenBank/DDBJ whole genome shotgun (WGS) entry which is preliminary data.</text>
</comment>
<proteinExistence type="predicted"/>
<dbReference type="EMBL" id="JBHUMQ010000055">
    <property type="protein sequence ID" value="MFD2695848.1"/>
    <property type="molecule type" value="Genomic_DNA"/>
</dbReference>
<protein>
    <submittedName>
        <fullName evidence="9">Response regulator</fullName>
    </submittedName>
</protein>
<dbReference type="PANTHER" id="PTHR43214:SF1">
    <property type="entry name" value="TRANSCRIPTIONAL REGULATORY PROTEIN COMA"/>
    <property type="match status" value="1"/>
</dbReference>
<evidence type="ECO:0000256" key="2">
    <source>
        <dbReference type="ARBA" id="ARBA00023012"/>
    </source>
</evidence>
<evidence type="ECO:0000313" key="10">
    <source>
        <dbReference type="Proteomes" id="UP001597399"/>
    </source>
</evidence>